<dbReference type="OrthoDB" id="190887at2"/>
<evidence type="ECO:0000313" key="4">
    <source>
        <dbReference type="Proteomes" id="UP000018418"/>
    </source>
</evidence>
<dbReference type="AlphaFoldDB" id="V2UFQ0"/>
<evidence type="ECO:0008006" key="5">
    <source>
        <dbReference type="Google" id="ProtNLM"/>
    </source>
</evidence>
<keyword evidence="4" id="KW-1185">Reference proteome</keyword>
<dbReference type="HOGENOM" id="CLU_038666_1_0_6"/>
<dbReference type="Proteomes" id="UP000018418">
    <property type="component" value="Unassembled WGS sequence"/>
</dbReference>
<sequence>MKGSTNFLFKSALSFATLIFVSPTYAAVTEEQISKLEQEIQELKLMLKKQKEEDKEELAKIKKTASPLNLTHMTTKGGAEFELYGNIRADASYQVKGPSAMFNNISTVPLEHTAAETNNADKFQSSLNATRLGFNFKAPTSLGHDIGGKIEMDFLGSSTRDTFRIRHAYITYDHWLIGQTWSNFNAVEYFPETVDAALSVGGSLTRIAQLKYSNVINPHMNFAVSLEDPKPETVTTTGTQNFQTDPNAKLKLPSLTGRLNYKFDNGSLVSGRAFVTQKATTYGNHDEFIAWGVGLGGKIQLTPTTLLRADYNHIFGDTKNLLWTNYAYVFDKNGDIKQNEFDAVTVGLTQQFTPKIRSSIGLGYMRANTNNSFSKLVHDDHSQNKQLIEGWINAFYNPVKPINIGIEYMYGQRQTFDNKEGLDNRINATIIYDF</sequence>
<protein>
    <recommendedName>
        <fullName evidence="5">DcaP-like protein</fullName>
    </recommendedName>
</protein>
<keyword evidence="2" id="KW-0732">Signal</keyword>
<dbReference type="STRING" id="396323.VH98_03590"/>
<dbReference type="RefSeq" id="WP_004898235.1">
    <property type="nucleotide sequence ID" value="NZ_BBTI01000010.1"/>
</dbReference>
<dbReference type="PATRIC" id="fig|1341683.3.peg.2739"/>
<dbReference type="EMBL" id="AYEU01000011">
    <property type="protein sequence ID" value="ESK49032.1"/>
    <property type="molecule type" value="Genomic_DNA"/>
</dbReference>
<dbReference type="InterPro" id="IPR045748">
    <property type="entry name" value="DcaP"/>
</dbReference>
<dbReference type="Pfam" id="PF19577">
    <property type="entry name" value="DcaP"/>
    <property type="match status" value="1"/>
</dbReference>
<evidence type="ECO:0000313" key="3">
    <source>
        <dbReference type="EMBL" id="ESK49032.1"/>
    </source>
</evidence>
<proteinExistence type="predicted"/>
<keyword evidence="1" id="KW-0175">Coiled coil</keyword>
<comment type="caution">
    <text evidence="3">The sequence shown here is derived from an EMBL/GenBank/DDBJ whole genome shotgun (WGS) entry which is preliminary data.</text>
</comment>
<reference evidence="3 4" key="1">
    <citation type="submission" date="2013-10" db="EMBL/GenBank/DDBJ databases">
        <title>The Genome Sequence of Acinetobacter brisouii CIP 110357.</title>
        <authorList>
            <consortium name="The Broad Institute Genomics Platform"/>
            <consortium name="The Broad Institute Genome Sequencing Center for Infectious Disease"/>
            <person name="Cerqueira G."/>
            <person name="Feldgarden M."/>
            <person name="Courvalin P."/>
            <person name="Grillot-Courvalin C."/>
            <person name="Clermont D."/>
            <person name="Rocha E."/>
            <person name="Yoon E.-J."/>
            <person name="Nemec A."/>
            <person name="Young S.K."/>
            <person name="Zeng Q."/>
            <person name="Gargeya S."/>
            <person name="Fitzgerald M."/>
            <person name="Abouelleil A."/>
            <person name="Alvarado L."/>
            <person name="Berlin A.M."/>
            <person name="Chapman S.B."/>
            <person name="Gainer-Dewar J."/>
            <person name="Goldberg J."/>
            <person name="Gnerre S."/>
            <person name="Griggs A."/>
            <person name="Gujja S."/>
            <person name="Hansen M."/>
            <person name="Howarth C."/>
            <person name="Imamovic A."/>
            <person name="Ireland A."/>
            <person name="Larimer J."/>
            <person name="McCowan C."/>
            <person name="Murphy C."/>
            <person name="Pearson M."/>
            <person name="Poon T.W."/>
            <person name="Priest M."/>
            <person name="Roberts A."/>
            <person name="Saif S."/>
            <person name="Shea T."/>
            <person name="Sykes S."/>
            <person name="Wortman J."/>
            <person name="Nusbaum C."/>
            <person name="Birren B."/>
        </authorList>
    </citation>
    <scope>NUCLEOTIDE SEQUENCE [LARGE SCALE GENOMIC DNA]</scope>
    <source>
        <strain evidence="3 4">CIP 110357</strain>
    </source>
</reference>
<dbReference type="SUPFAM" id="SSF56935">
    <property type="entry name" value="Porins"/>
    <property type="match status" value="1"/>
</dbReference>
<name>V2UFQ0_9GAMM</name>
<feature type="coiled-coil region" evidence="1">
    <location>
        <begin position="26"/>
        <end position="64"/>
    </location>
</feature>
<dbReference type="Gene3D" id="2.40.160.10">
    <property type="entry name" value="Porin"/>
    <property type="match status" value="1"/>
</dbReference>
<feature type="signal peptide" evidence="2">
    <location>
        <begin position="1"/>
        <end position="26"/>
    </location>
</feature>
<accession>V2UFQ0</accession>
<feature type="chain" id="PRO_5004711976" description="DcaP-like protein" evidence="2">
    <location>
        <begin position="27"/>
        <end position="434"/>
    </location>
</feature>
<evidence type="ECO:0000256" key="1">
    <source>
        <dbReference type="SAM" id="Coils"/>
    </source>
</evidence>
<evidence type="ECO:0000256" key="2">
    <source>
        <dbReference type="SAM" id="SignalP"/>
    </source>
</evidence>
<dbReference type="InterPro" id="IPR023614">
    <property type="entry name" value="Porin_dom_sf"/>
</dbReference>
<organism evidence="3 4">
    <name type="scientific">Acinetobacter brisouii CIP 110357</name>
    <dbReference type="NCBI Taxonomy" id="1341683"/>
    <lineage>
        <taxon>Bacteria</taxon>
        <taxon>Pseudomonadati</taxon>
        <taxon>Pseudomonadota</taxon>
        <taxon>Gammaproteobacteria</taxon>
        <taxon>Moraxellales</taxon>
        <taxon>Moraxellaceae</taxon>
        <taxon>Acinetobacter</taxon>
    </lineage>
</organism>
<gene>
    <name evidence="3" type="ORF">P255_02771</name>
</gene>